<accession>A0ABD2YKH5</accession>
<dbReference type="PANTHER" id="PTHR33345">
    <property type="entry name" value="ADAPTER PROTEIN, PUTATIVE-RELATED"/>
    <property type="match status" value="1"/>
</dbReference>
<dbReference type="InterPro" id="IPR055508">
    <property type="entry name" value="DUF7081"/>
</dbReference>
<comment type="caution">
    <text evidence="3">The sequence shown here is derived from an EMBL/GenBank/DDBJ whole genome shotgun (WGS) entry which is preliminary data.</text>
</comment>
<protein>
    <recommendedName>
        <fullName evidence="2">DUF7081 domain-containing protein</fullName>
    </recommendedName>
</protein>
<dbReference type="Proteomes" id="UP001630127">
    <property type="component" value="Unassembled WGS sequence"/>
</dbReference>
<evidence type="ECO:0000256" key="1">
    <source>
        <dbReference type="SAM" id="Coils"/>
    </source>
</evidence>
<dbReference type="PANTHER" id="PTHR33345:SF4">
    <property type="entry name" value="MBD DOMAIN-CONTAINING PROTEIN"/>
    <property type="match status" value="1"/>
</dbReference>
<keyword evidence="4" id="KW-1185">Reference proteome</keyword>
<dbReference type="Pfam" id="PF23299">
    <property type="entry name" value="DUF7081"/>
    <property type="match status" value="1"/>
</dbReference>
<evidence type="ECO:0000313" key="4">
    <source>
        <dbReference type="Proteomes" id="UP001630127"/>
    </source>
</evidence>
<name>A0ABD2YKH5_9GENT</name>
<evidence type="ECO:0000259" key="2">
    <source>
        <dbReference type="Pfam" id="PF23299"/>
    </source>
</evidence>
<sequence length="468" mass="51287">MKTDVSKAGNGCIPSEKKSEVLSTPVSLCSSGKGLPYAPVDWPNVGDIWGWRVGSRVKASGFYNDRFLYAPKSLQEKPSRQLVFQSKPSLLRYLQSAFPELDINAFLASFTWDIPAEACSSKVGKSSPIPKSLPSEKAAGKVVRRGGVFKRTRKAKLKKPSCKSTKHSDIEIILDVSPVEERTFGSDPTTKVLGTSSQVSNSHATVFPDDTACHSPIDLKPQGLKPHNKSQAGLTPEDFDNFLDSLDEILSLPIARAELSSLSPLEREGMAETRAKLSSLLAIGFSSLVASNKINELTALASKLKNDPALTLGELSMLNLILEVPLTSNSFLEAKKLSEQADKFFADLEAKMANVASLRTEYNKAKQQLELSQAEEASALLALLEIDEQIAALQSRRATITQTVKQTNKKIVQYSSTQKRVMECLPKIVHEVQLANSEKQEWELKKKKAAEREAEFLAKFAPLGGFSF</sequence>
<dbReference type="AlphaFoldDB" id="A0ABD2YKH5"/>
<gene>
    <name evidence="3" type="ORF">ACH5RR_033265</name>
</gene>
<feature type="domain" description="DUF7081" evidence="2">
    <location>
        <begin position="25"/>
        <end position="116"/>
    </location>
</feature>
<dbReference type="EMBL" id="JBJUIK010000013">
    <property type="protein sequence ID" value="KAL3507883.1"/>
    <property type="molecule type" value="Genomic_DNA"/>
</dbReference>
<reference evidence="3 4" key="1">
    <citation type="submission" date="2024-11" db="EMBL/GenBank/DDBJ databases">
        <title>A near-complete genome assembly of Cinchona calisaya.</title>
        <authorList>
            <person name="Lian D.C."/>
            <person name="Zhao X.W."/>
            <person name="Wei L."/>
        </authorList>
    </citation>
    <scope>NUCLEOTIDE SEQUENCE [LARGE SCALE GENOMIC DNA]</scope>
    <source>
        <tissue evidence="3">Nenye</tissue>
    </source>
</reference>
<evidence type="ECO:0000313" key="3">
    <source>
        <dbReference type="EMBL" id="KAL3507883.1"/>
    </source>
</evidence>
<feature type="coiled-coil region" evidence="1">
    <location>
        <begin position="348"/>
        <end position="375"/>
    </location>
</feature>
<keyword evidence="1" id="KW-0175">Coiled coil</keyword>
<proteinExistence type="predicted"/>
<organism evidence="3 4">
    <name type="scientific">Cinchona calisaya</name>
    <dbReference type="NCBI Taxonomy" id="153742"/>
    <lineage>
        <taxon>Eukaryota</taxon>
        <taxon>Viridiplantae</taxon>
        <taxon>Streptophyta</taxon>
        <taxon>Embryophyta</taxon>
        <taxon>Tracheophyta</taxon>
        <taxon>Spermatophyta</taxon>
        <taxon>Magnoliopsida</taxon>
        <taxon>eudicotyledons</taxon>
        <taxon>Gunneridae</taxon>
        <taxon>Pentapetalae</taxon>
        <taxon>asterids</taxon>
        <taxon>lamiids</taxon>
        <taxon>Gentianales</taxon>
        <taxon>Rubiaceae</taxon>
        <taxon>Cinchonoideae</taxon>
        <taxon>Cinchoneae</taxon>
        <taxon>Cinchona</taxon>
    </lineage>
</organism>